<protein>
    <submittedName>
        <fullName evidence="1">DUF1795 domain-containing protein</fullName>
    </submittedName>
</protein>
<dbReference type="InterPro" id="IPR014894">
    <property type="entry name" value="DcrB/EagT6"/>
</dbReference>
<dbReference type="EMBL" id="JAKPBZ010000106">
    <property type="protein sequence ID" value="MCL2892224.1"/>
    <property type="molecule type" value="Genomic_DNA"/>
</dbReference>
<dbReference type="Proteomes" id="UP001203069">
    <property type="component" value="Unassembled WGS sequence"/>
</dbReference>
<reference evidence="1 2" key="1">
    <citation type="submission" date="2022-02" db="EMBL/GenBank/DDBJ databases">
        <title>Description of Brenneria tiliae sp. nov. isolated from symptomatic Tilia x moltkei and Tilia x europaea trees in the UK.</title>
        <authorList>
            <person name="Kile H."/>
        </authorList>
    </citation>
    <scope>NUCLEOTIDE SEQUENCE [LARGE SCALE GENOMIC DNA]</scope>
    <source>
        <strain evidence="1 2">MC1SB4.1</strain>
    </source>
</reference>
<evidence type="ECO:0000313" key="2">
    <source>
        <dbReference type="Proteomes" id="UP001203069"/>
    </source>
</evidence>
<organism evidence="1 2">
    <name type="scientific">Brenneria tiliae</name>
    <dbReference type="NCBI Taxonomy" id="2914984"/>
    <lineage>
        <taxon>Bacteria</taxon>
        <taxon>Pseudomonadati</taxon>
        <taxon>Pseudomonadota</taxon>
        <taxon>Gammaproteobacteria</taxon>
        <taxon>Enterobacterales</taxon>
        <taxon>Pectobacteriaceae</taxon>
        <taxon>Brenneria</taxon>
    </lineage>
</organism>
<gene>
    <name evidence="1" type="ORF">MFP26_05875</name>
</gene>
<dbReference type="RefSeq" id="WP_249243976.1">
    <property type="nucleotide sequence ID" value="NZ_JAKPBZ010000106.1"/>
</dbReference>
<dbReference type="InterPro" id="IPR016123">
    <property type="entry name" value="Mog1/PsbP_a/b/a-sand"/>
</dbReference>
<dbReference type="Pfam" id="PF08786">
    <property type="entry name" value="DcrB"/>
    <property type="match status" value="1"/>
</dbReference>
<comment type="caution">
    <text evidence="1">The sequence shown here is derived from an EMBL/GenBank/DDBJ whole genome shotgun (WGS) entry which is preliminary data.</text>
</comment>
<proteinExistence type="predicted"/>
<dbReference type="SUPFAM" id="SSF55724">
    <property type="entry name" value="Mog1p/PsbP-like"/>
    <property type="match status" value="1"/>
</dbReference>
<name>A0ABT0MQU0_9GAMM</name>
<keyword evidence="2" id="KW-1185">Reference proteome</keyword>
<evidence type="ECO:0000313" key="1">
    <source>
        <dbReference type="EMBL" id="MCL2892224.1"/>
    </source>
</evidence>
<dbReference type="Gene3D" id="3.40.1000.10">
    <property type="entry name" value="Mog1/PsbP, alpha/beta/alpha sandwich"/>
    <property type="match status" value="1"/>
</dbReference>
<accession>A0ABT0MQU0</accession>
<sequence>MSSSDPIRRFHEGRVTLPAGYVDRTVNVFAPNDDRAASINISRDTLQPTETLSAYIDRQVQLLAQHLKGWRSDARQPVALGQTVQGECVPASYLRDGKRIWQQQAVFALTDGSVLVFTQSKNDRLSDADNALFHALLGSFIPADHQ</sequence>